<protein>
    <submittedName>
        <fullName evidence="2">Uncharacterized protein</fullName>
    </submittedName>
</protein>
<feature type="compositionally biased region" description="Low complexity" evidence="1">
    <location>
        <begin position="369"/>
        <end position="380"/>
    </location>
</feature>
<evidence type="ECO:0000313" key="2">
    <source>
        <dbReference type="EMBL" id="KAK3171731.1"/>
    </source>
</evidence>
<dbReference type="Proteomes" id="UP001276659">
    <property type="component" value="Unassembled WGS sequence"/>
</dbReference>
<reference evidence="2" key="1">
    <citation type="submission" date="2022-11" db="EMBL/GenBank/DDBJ databases">
        <title>Chromosomal genome sequence assembly and mating type (MAT) locus characterization of the leprose asexual lichenized fungus Lepraria neglecta (Nyl.) Erichsen.</title>
        <authorList>
            <person name="Allen J.L."/>
            <person name="Pfeffer B."/>
        </authorList>
    </citation>
    <scope>NUCLEOTIDE SEQUENCE</scope>
    <source>
        <strain evidence="2">Allen 5258</strain>
    </source>
</reference>
<gene>
    <name evidence="2" type="ORF">OEA41_003815</name>
</gene>
<organism evidence="2 3">
    <name type="scientific">Lepraria neglecta</name>
    <dbReference type="NCBI Taxonomy" id="209136"/>
    <lineage>
        <taxon>Eukaryota</taxon>
        <taxon>Fungi</taxon>
        <taxon>Dikarya</taxon>
        <taxon>Ascomycota</taxon>
        <taxon>Pezizomycotina</taxon>
        <taxon>Lecanoromycetes</taxon>
        <taxon>OSLEUM clade</taxon>
        <taxon>Lecanoromycetidae</taxon>
        <taxon>Lecanorales</taxon>
        <taxon>Lecanorineae</taxon>
        <taxon>Stereocaulaceae</taxon>
        <taxon>Lepraria</taxon>
    </lineage>
</organism>
<sequence length="536" mass="60428">MNPAVQNTQTLVAATKNQPKMPDYFHASINRYQRYVLQHRRNALQKHSQAGHVHVTPSPLRDTPMFARLVHEAQQEHDREIDIEEARRWQEDNAINRLQSQNLSHDEYTQWLRTFNQQEIEKKIARGKAMRENLDPWRAKYIQNFREWEFNSQIAQCEEWGKQLRAEEEKDVQAKAAEKQKDSQAKIAEKAKQAALEEEKRGDEKRKKDRAEAAEAAKRMTTTAMARKAALATDAEASNNGERSSRAQEQRTHTGNAESRTGVEPKKQLSQEELNERRRTFKETVDAASKSTLGYLPASAPKPPSPAPAQPQGSATSSTSSSPPRALSPTSPVFTPSTSLSASLSSPRQRALPAKSLPFEPSDLATLRSSSPVSVLSPGSQPFIPLASPDHVHSADEARQPVAQRASVSPPPPPPKRISSVTKKAWAKVFANVFKLEIKLKSLNSTAESPFIQPEGFEDFRLDKLGYNELEAWMRAYDGGLRIRIGEMRSWEFLRYNSNLRAQIARREDELQRGRIERTRQVAFVVPDMSSRTVGA</sequence>
<comment type="caution">
    <text evidence="2">The sequence shown here is derived from an EMBL/GenBank/DDBJ whole genome shotgun (WGS) entry which is preliminary data.</text>
</comment>
<feature type="compositionally biased region" description="Basic and acidic residues" evidence="1">
    <location>
        <begin position="243"/>
        <end position="252"/>
    </location>
</feature>
<accession>A0AAE0DJC5</accession>
<feature type="compositionally biased region" description="Pro residues" evidence="1">
    <location>
        <begin position="300"/>
        <end position="309"/>
    </location>
</feature>
<dbReference type="EMBL" id="JASNWA010000008">
    <property type="protein sequence ID" value="KAK3171731.1"/>
    <property type="molecule type" value="Genomic_DNA"/>
</dbReference>
<feature type="compositionally biased region" description="Basic and acidic residues" evidence="1">
    <location>
        <begin position="175"/>
        <end position="218"/>
    </location>
</feature>
<feature type="compositionally biased region" description="Basic and acidic residues" evidence="1">
    <location>
        <begin position="390"/>
        <end position="399"/>
    </location>
</feature>
<feature type="compositionally biased region" description="Low complexity" evidence="1">
    <location>
        <begin position="219"/>
        <end position="235"/>
    </location>
</feature>
<feature type="compositionally biased region" description="Low complexity" evidence="1">
    <location>
        <begin position="310"/>
        <end position="351"/>
    </location>
</feature>
<dbReference type="AlphaFoldDB" id="A0AAE0DJC5"/>
<keyword evidence="3" id="KW-1185">Reference proteome</keyword>
<proteinExistence type="predicted"/>
<feature type="compositionally biased region" description="Basic and acidic residues" evidence="1">
    <location>
        <begin position="261"/>
        <end position="285"/>
    </location>
</feature>
<evidence type="ECO:0000256" key="1">
    <source>
        <dbReference type="SAM" id="MobiDB-lite"/>
    </source>
</evidence>
<evidence type="ECO:0000313" key="3">
    <source>
        <dbReference type="Proteomes" id="UP001276659"/>
    </source>
</evidence>
<feature type="region of interest" description="Disordered" evidence="1">
    <location>
        <begin position="175"/>
        <end position="419"/>
    </location>
</feature>
<name>A0AAE0DJC5_9LECA</name>